<evidence type="ECO:0000256" key="1">
    <source>
        <dbReference type="SAM" id="MobiDB-lite"/>
    </source>
</evidence>
<protein>
    <submittedName>
        <fullName evidence="2">Centrosomal protein</fullName>
    </submittedName>
</protein>
<feature type="region of interest" description="Disordered" evidence="1">
    <location>
        <begin position="117"/>
        <end position="177"/>
    </location>
</feature>
<organism evidence="2 3">
    <name type="scientific">Liparis tanakae</name>
    <name type="common">Tanaka's snailfish</name>
    <dbReference type="NCBI Taxonomy" id="230148"/>
    <lineage>
        <taxon>Eukaryota</taxon>
        <taxon>Metazoa</taxon>
        <taxon>Chordata</taxon>
        <taxon>Craniata</taxon>
        <taxon>Vertebrata</taxon>
        <taxon>Euteleostomi</taxon>
        <taxon>Actinopterygii</taxon>
        <taxon>Neopterygii</taxon>
        <taxon>Teleostei</taxon>
        <taxon>Neoteleostei</taxon>
        <taxon>Acanthomorphata</taxon>
        <taxon>Eupercaria</taxon>
        <taxon>Perciformes</taxon>
        <taxon>Cottioidei</taxon>
        <taxon>Cottales</taxon>
        <taxon>Liparidae</taxon>
        <taxon>Liparis</taxon>
    </lineage>
</organism>
<dbReference type="AlphaFoldDB" id="A0A4Z2GUN4"/>
<accession>A0A4Z2GUN4</accession>
<dbReference type="OrthoDB" id="8963245at2759"/>
<gene>
    <name evidence="2" type="primary">cep162_2</name>
    <name evidence="2" type="ORF">EYF80_033393</name>
</gene>
<proteinExistence type="predicted"/>
<keyword evidence="3" id="KW-1185">Reference proteome</keyword>
<feature type="compositionally biased region" description="Basic and acidic residues" evidence="1">
    <location>
        <begin position="51"/>
        <end position="62"/>
    </location>
</feature>
<feature type="compositionally biased region" description="Basic and acidic residues" evidence="1">
    <location>
        <begin position="26"/>
        <end position="35"/>
    </location>
</feature>
<comment type="caution">
    <text evidence="2">The sequence shown here is derived from an EMBL/GenBank/DDBJ whole genome shotgun (WGS) entry which is preliminary data.</text>
</comment>
<evidence type="ECO:0000313" key="3">
    <source>
        <dbReference type="Proteomes" id="UP000314294"/>
    </source>
</evidence>
<feature type="compositionally biased region" description="Basic and acidic residues" evidence="1">
    <location>
        <begin position="117"/>
        <end position="126"/>
    </location>
</feature>
<dbReference type="EMBL" id="SRLO01000429">
    <property type="protein sequence ID" value="TNN56432.1"/>
    <property type="molecule type" value="Genomic_DNA"/>
</dbReference>
<feature type="compositionally biased region" description="Pro residues" evidence="1">
    <location>
        <begin position="143"/>
        <end position="156"/>
    </location>
</feature>
<sequence>MNVVPSRRAEQAVEESDDDDGDDEEGKARVPEAVRDSPGSPNYSEDFEEESNGKELPKEKSKMSLIAKVSLYDSLDDTGGGERRKDTAGSLDRGQSYVQSGASDVEALHEAYRQIHAVEDSEDHHLHQSSVEGRGRSNRPVSPSSPPPPPPPPPPHATQSLQPASTNESGQTPPGFL</sequence>
<reference evidence="2 3" key="1">
    <citation type="submission" date="2019-03" db="EMBL/GenBank/DDBJ databases">
        <title>First draft genome of Liparis tanakae, snailfish: a comprehensive survey of snailfish specific genes.</title>
        <authorList>
            <person name="Kim W."/>
            <person name="Song I."/>
            <person name="Jeong J.-H."/>
            <person name="Kim D."/>
            <person name="Kim S."/>
            <person name="Ryu S."/>
            <person name="Song J.Y."/>
            <person name="Lee S.K."/>
        </authorList>
    </citation>
    <scope>NUCLEOTIDE SEQUENCE [LARGE SCALE GENOMIC DNA]</scope>
    <source>
        <tissue evidence="2">Muscle</tissue>
    </source>
</reference>
<feature type="region of interest" description="Disordered" evidence="1">
    <location>
        <begin position="1"/>
        <end position="98"/>
    </location>
</feature>
<evidence type="ECO:0000313" key="2">
    <source>
        <dbReference type="EMBL" id="TNN56432.1"/>
    </source>
</evidence>
<feature type="compositionally biased region" description="Acidic residues" evidence="1">
    <location>
        <begin position="12"/>
        <end position="25"/>
    </location>
</feature>
<dbReference type="Proteomes" id="UP000314294">
    <property type="component" value="Unassembled WGS sequence"/>
</dbReference>
<name>A0A4Z2GUN4_9TELE</name>
<feature type="compositionally biased region" description="Polar residues" evidence="1">
    <location>
        <begin position="157"/>
        <end position="177"/>
    </location>
</feature>